<accession>A0A835F0W8</accession>
<dbReference type="InterPro" id="IPR023214">
    <property type="entry name" value="HAD_sf"/>
</dbReference>
<evidence type="ECO:0000313" key="2">
    <source>
        <dbReference type="EMBL" id="KAF8724953.1"/>
    </source>
</evidence>
<reference evidence="2" key="1">
    <citation type="submission" date="2020-07" db="EMBL/GenBank/DDBJ databases">
        <title>Genome sequence and genetic diversity analysis of an under-domesticated orphan crop, white fonio (Digitaria exilis).</title>
        <authorList>
            <person name="Bennetzen J.L."/>
            <person name="Chen S."/>
            <person name="Ma X."/>
            <person name="Wang X."/>
            <person name="Yssel A.E.J."/>
            <person name="Chaluvadi S.R."/>
            <person name="Johnson M."/>
            <person name="Gangashetty P."/>
            <person name="Hamidou F."/>
            <person name="Sanogo M.D."/>
            <person name="Zwaenepoel A."/>
            <person name="Wallace J."/>
            <person name="Van De Peer Y."/>
            <person name="Van Deynze A."/>
        </authorList>
    </citation>
    <scope>NUCLEOTIDE SEQUENCE</scope>
    <source>
        <tissue evidence="2">Leaves</tissue>
    </source>
</reference>
<name>A0A835F0W8_9POAL</name>
<feature type="region of interest" description="Disordered" evidence="1">
    <location>
        <begin position="13"/>
        <end position="48"/>
    </location>
</feature>
<gene>
    <name evidence="2" type="ORF">HU200_020672</name>
</gene>
<dbReference type="Pfam" id="PF03767">
    <property type="entry name" value="Acid_phosphat_B"/>
    <property type="match status" value="1"/>
</dbReference>
<dbReference type="InterPro" id="IPR005519">
    <property type="entry name" value="Acid_phosphat_B-like"/>
</dbReference>
<proteinExistence type="predicted"/>
<feature type="compositionally biased region" description="Basic residues" evidence="1">
    <location>
        <begin position="24"/>
        <end position="34"/>
    </location>
</feature>
<dbReference type="AlphaFoldDB" id="A0A835F0W8"/>
<sequence>MAQRQTELRMARATNLQIDPNIRDRRKTRTRRRSAPGDGDLLAGDTVASSSSSMSCASWRLGVEANNIRDWYSIPAECRGYVSNYMFGNQFLAVAYAEGLELADDGRDVWSRLTNYADTGFGRRECLPDECREEPYNATYLDEYVADATAPPLPEVLEVVFITGRHDYKGEVTIKNLRSAGYHTWEKLMLKCVHTPLPLAQTGRDALQGSFVIQTTKPSCTLLKAQTVPMSSLVAWADYLTSPSSSLDETDVVFINMHCACTMRVARDSVWYL</sequence>
<organism evidence="2 3">
    <name type="scientific">Digitaria exilis</name>
    <dbReference type="NCBI Taxonomy" id="1010633"/>
    <lineage>
        <taxon>Eukaryota</taxon>
        <taxon>Viridiplantae</taxon>
        <taxon>Streptophyta</taxon>
        <taxon>Embryophyta</taxon>
        <taxon>Tracheophyta</taxon>
        <taxon>Spermatophyta</taxon>
        <taxon>Magnoliopsida</taxon>
        <taxon>Liliopsida</taxon>
        <taxon>Poales</taxon>
        <taxon>Poaceae</taxon>
        <taxon>PACMAD clade</taxon>
        <taxon>Panicoideae</taxon>
        <taxon>Panicodae</taxon>
        <taxon>Paniceae</taxon>
        <taxon>Anthephorinae</taxon>
        <taxon>Digitaria</taxon>
    </lineage>
</organism>
<dbReference type="Gene3D" id="3.40.50.1000">
    <property type="entry name" value="HAD superfamily/HAD-like"/>
    <property type="match status" value="1"/>
</dbReference>
<dbReference type="PANTHER" id="PTHR31284:SF33">
    <property type="entry name" value="STEM 28 KDA GLYCOPROTEIN"/>
    <property type="match status" value="1"/>
</dbReference>
<dbReference type="Proteomes" id="UP000636709">
    <property type="component" value="Unassembled WGS sequence"/>
</dbReference>
<dbReference type="PANTHER" id="PTHR31284">
    <property type="entry name" value="ACID PHOSPHATASE-LIKE PROTEIN"/>
    <property type="match status" value="1"/>
</dbReference>
<evidence type="ECO:0000313" key="3">
    <source>
        <dbReference type="Proteomes" id="UP000636709"/>
    </source>
</evidence>
<keyword evidence="3" id="KW-1185">Reference proteome</keyword>
<dbReference type="EMBL" id="JACEFO010001655">
    <property type="protein sequence ID" value="KAF8724953.1"/>
    <property type="molecule type" value="Genomic_DNA"/>
</dbReference>
<evidence type="ECO:0000256" key="1">
    <source>
        <dbReference type="SAM" id="MobiDB-lite"/>
    </source>
</evidence>
<protein>
    <submittedName>
        <fullName evidence="2">Uncharacterized protein</fullName>
    </submittedName>
</protein>
<comment type="caution">
    <text evidence="2">The sequence shown here is derived from an EMBL/GenBank/DDBJ whole genome shotgun (WGS) entry which is preliminary data.</text>
</comment>